<evidence type="ECO:0000313" key="3">
    <source>
        <dbReference type="EMBL" id="JAP86151.1"/>
    </source>
</evidence>
<feature type="region of interest" description="Disordered" evidence="2">
    <location>
        <begin position="1"/>
        <end position="20"/>
    </location>
</feature>
<dbReference type="GO" id="GO:0044613">
    <property type="term" value="C:nuclear pore central transport channel"/>
    <property type="evidence" value="ECO:0007669"/>
    <property type="project" value="TreeGrafter"/>
</dbReference>
<dbReference type="GO" id="GO:0017056">
    <property type="term" value="F:structural constituent of nuclear pore"/>
    <property type="evidence" value="ECO:0007669"/>
    <property type="project" value="InterPro"/>
</dbReference>
<dbReference type="AlphaFoldDB" id="A0A131Z7K7"/>
<name>A0A131Z7K7_RHIAP</name>
<dbReference type="GO" id="GO:0005543">
    <property type="term" value="F:phospholipid binding"/>
    <property type="evidence" value="ECO:0007669"/>
    <property type="project" value="TreeGrafter"/>
</dbReference>
<keyword evidence="1" id="KW-0175">Coiled coil</keyword>
<organism evidence="3">
    <name type="scientific">Rhipicephalus appendiculatus</name>
    <name type="common">Brown ear tick</name>
    <dbReference type="NCBI Taxonomy" id="34631"/>
    <lineage>
        <taxon>Eukaryota</taxon>
        <taxon>Metazoa</taxon>
        <taxon>Ecdysozoa</taxon>
        <taxon>Arthropoda</taxon>
        <taxon>Chelicerata</taxon>
        <taxon>Arachnida</taxon>
        <taxon>Acari</taxon>
        <taxon>Parasitiformes</taxon>
        <taxon>Ixodida</taxon>
        <taxon>Ixodoidea</taxon>
        <taxon>Ixodidae</taxon>
        <taxon>Rhipicephalinae</taxon>
        <taxon>Rhipicephalus</taxon>
        <taxon>Rhipicephalus</taxon>
    </lineage>
</organism>
<evidence type="ECO:0000256" key="2">
    <source>
        <dbReference type="SAM" id="MobiDB-lite"/>
    </source>
</evidence>
<dbReference type="PANTHER" id="PTHR12084">
    <property type="entry name" value="NUCLEAR PORE GLYCOPROTEIN P62-RELATED"/>
    <property type="match status" value="1"/>
</dbReference>
<sequence>MKQAPALSAQQHADLEREDTYHMAEDINSQLNSMSRDVMDLAVQLNGAHASIPQEEPLQQISKVLSSQMDALKWVERNSDALQEKLAELKRACRQQKADPLLKR</sequence>
<accession>A0A131Z7K7</accession>
<evidence type="ECO:0000256" key="1">
    <source>
        <dbReference type="SAM" id="Coils"/>
    </source>
</evidence>
<dbReference type="InterPro" id="IPR026010">
    <property type="entry name" value="NSP1/NUP62"/>
</dbReference>
<dbReference type="EMBL" id="GEDV01002406">
    <property type="protein sequence ID" value="JAP86151.1"/>
    <property type="molecule type" value="Transcribed_RNA"/>
</dbReference>
<dbReference type="GO" id="GO:0006405">
    <property type="term" value="P:RNA export from nucleus"/>
    <property type="evidence" value="ECO:0007669"/>
    <property type="project" value="TreeGrafter"/>
</dbReference>
<feature type="coiled-coil region" evidence="1">
    <location>
        <begin position="72"/>
        <end position="99"/>
    </location>
</feature>
<proteinExistence type="predicted"/>
<reference evidence="3" key="1">
    <citation type="journal article" date="2016" name="Ticks Tick Borne Dis.">
        <title>De novo assembly and annotation of the salivary gland transcriptome of Rhipicephalus appendiculatus male and female ticks during blood feeding.</title>
        <authorList>
            <person name="de Castro M.H."/>
            <person name="de Klerk D."/>
            <person name="Pienaar R."/>
            <person name="Latif A.A."/>
            <person name="Rees D.J."/>
            <person name="Mans B.J."/>
        </authorList>
    </citation>
    <scope>NUCLEOTIDE SEQUENCE</scope>
    <source>
        <tissue evidence="3">Salivary glands</tissue>
    </source>
</reference>
<dbReference type="GO" id="GO:0006606">
    <property type="term" value="P:protein import into nucleus"/>
    <property type="evidence" value="ECO:0007669"/>
    <property type="project" value="TreeGrafter"/>
</dbReference>
<dbReference type="PANTHER" id="PTHR12084:SF0">
    <property type="entry name" value="NUCLEAR PORE GLYCOPROTEIN P62"/>
    <property type="match status" value="1"/>
</dbReference>
<protein>
    <submittedName>
        <fullName evidence="3">Nuclear pore complex protein Nup62</fullName>
    </submittedName>
</protein>